<dbReference type="PROSITE" id="PS50174">
    <property type="entry name" value="G_PATCH"/>
    <property type="match status" value="1"/>
</dbReference>
<dbReference type="Proteomes" id="UP000054845">
    <property type="component" value="Unassembled WGS sequence"/>
</dbReference>
<dbReference type="EMBL" id="CCYA01000173">
    <property type="protein sequence ID" value="CEH12612.1"/>
    <property type="molecule type" value="Genomic_DNA"/>
</dbReference>
<feature type="compositionally biased region" description="Acidic residues" evidence="1">
    <location>
        <begin position="18"/>
        <end position="31"/>
    </location>
</feature>
<name>A0A0P1BB94_9BASI</name>
<dbReference type="InterPro" id="IPR000467">
    <property type="entry name" value="G_patch_dom"/>
</dbReference>
<feature type="compositionally biased region" description="Basic and acidic residues" evidence="1">
    <location>
        <begin position="68"/>
        <end position="80"/>
    </location>
</feature>
<feature type="compositionally biased region" description="Polar residues" evidence="1">
    <location>
        <begin position="39"/>
        <end position="49"/>
    </location>
</feature>
<sequence length="387" mass="42584">MATDASSTRLTSSPQQDHEEEEEEEEEEEDYMSLAFVSQPVTSSGNSACPQPLLRTKPKGSSSTAGTRQRELLARQKGLDRSLFAPQSGNQLQHEGDEGSAKRESKAVRMMKGMGWSEGKSLGLVASSGSARAREQHMARGEATASRRSASPQPREATIRGPSKDKGQCGEAQRSELSASHPDALFEPIRPDERWAGGCKGGIGSLSVLQSVQRISQAIKRAAEGNDVQGTSSQDFEASLKGYRDRVGGKVQALRLEKLMESARKTTEELDGRVNVEYSPLWLDPRWLWMPDAAPSEAGSVMEQAFGKAEGMEGDEGDGWDEQATCVHQERLREAQRWAKLDTPARLQITLDHLRRAHNYCLFCGCAYDDFDQLQKLCPGLTEEDHD</sequence>
<evidence type="ECO:0000313" key="3">
    <source>
        <dbReference type="EMBL" id="CEH12612.1"/>
    </source>
</evidence>
<dbReference type="InterPro" id="IPR039249">
    <property type="entry name" value="GPATCH11"/>
</dbReference>
<proteinExistence type="predicted"/>
<feature type="compositionally biased region" description="Polar residues" evidence="1">
    <location>
        <begin position="1"/>
        <end position="15"/>
    </location>
</feature>
<evidence type="ECO:0000256" key="1">
    <source>
        <dbReference type="SAM" id="MobiDB-lite"/>
    </source>
</evidence>
<feature type="region of interest" description="Disordered" evidence="1">
    <location>
        <begin position="1"/>
        <end position="184"/>
    </location>
</feature>
<dbReference type="SMART" id="SM01173">
    <property type="entry name" value="DUF4187"/>
    <property type="match status" value="1"/>
</dbReference>
<dbReference type="PANTHER" id="PTHR21032">
    <property type="entry name" value="G PATCH DOMAIN-CONTAINING PROTEIN 11"/>
    <property type="match status" value="1"/>
</dbReference>
<feature type="compositionally biased region" description="Basic and acidic residues" evidence="1">
    <location>
        <begin position="94"/>
        <end position="107"/>
    </location>
</feature>
<feature type="domain" description="G-patch" evidence="2">
    <location>
        <begin position="103"/>
        <end position="129"/>
    </location>
</feature>
<dbReference type="OrthoDB" id="786951at2759"/>
<dbReference type="GO" id="GO:0000776">
    <property type="term" value="C:kinetochore"/>
    <property type="evidence" value="ECO:0007669"/>
    <property type="project" value="TreeGrafter"/>
</dbReference>
<dbReference type="AlphaFoldDB" id="A0A0P1BB94"/>
<dbReference type="GO" id="GO:0003676">
    <property type="term" value="F:nucleic acid binding"/>
    <property type="evidence" value="ECO:0007669"/>
    <property type="project" value="InterPro"/>
</dbReference>
<dbReference type="Pfam" id="PF13821">
    <property type="entry name" value="DUF4187"/>
    <property type="match status" value="1"/>
</dbReference>
<dbReference type="InterPro" id="IPR025239">
    <property type="entry name" value="DUF4187"/>
</dbReference>
<evidence type="ECO:0000259" key="2">
    <source>
        <dbReference type="PROSITE" id="PS50174"/>
    </source>
</evidence>
<accession>A0A0P1BB94</accession>
<dbReference type="PANTHER" id="PTHR21032:SF0">
    <property type="entry name" value="G PATCH DOMAIN-CONTAINING PROTEIN 11"/>
    <property type="match status" value="1"/>
</dbReference>
<reference evidence="3 4" key="1">
    <citation type="submission" date="2014-09" db="EMBL/GenBank/DDBJ databases">
        <authorList>
            <person name="Magalhaes I.L.F."/>
            <person name="Oliveira U."/>
            <person name="Santos F.R."/>
            <person name="Vidigal T.H.D.A."/>
            <person name="Brescovit A.D."/>
            <person name="Santos A.J."/>
        </authorList>
    </citation>
    <scope>NUCLEOTIDE SEQUENCE [LARGE SCALE GENOMIC DNA]</scope>
</reference>
<protein>
    <submittedName>
        <fullName evidence="3">Predicted RNA binding protein, contains G-patch and Zn-finger domains</fullName>
    </submittedName>
</protein>
<organism evidence="3 4">
    <name type="scientific">Ceraceosorus bombacis</name>
    <dbReference type="NCBI Taxonomy" id="401625"/>
    <lineage>
        <taxon>Eukaryota</taxon>
        <taxon>Fungi</taxon>
        <taxon>Dikarya</taxon>
        <taxon>Basidiomycota</taxon>
        <taxon>Ustilaginomycotina</taxon>
        <taxon>Exobasidiomycetes</taxon>
        <taxon>Ceraceosorales</taxon>
        <taxon>Ceraceosoraceae</taxon>
        <taxon>Ceraceosorus</taxon>
    </lineage>
</organism>
<evidence type="ECO:0000313" key="4">
    <source>
        <dbReference type="Proteomes" id="UP000054845"/>
    </source>
</evidence>
<keyword evidence="4" id="KW-1185">Reference proteome</keyword>